<dbReference type="Proteomes" id="UP001066276">
    <property type="component" value="Chromosome 12"/>
</dbReference>
<proteinExistence type="predicted"/>
<evidence type="ECO:0000313" key="1">
    <source>
        <dbReference type="EMBL" id="KAJ1081450.1"/>
    </source>
</evidence>
<gene>
    <name evidence="1" type="ORF">NDU88_001632</name>
</gene>
<organism evidence="1 2">
    <name type="scientific">Pleurodeles waltl</name>
    <name type="common">Iberian ribbed newt</name>
    <dbReference type="NCBI Taxonomy" id="8319"/>
    <lineage>
        <taxon>Eukaryota</taxon>
        <taxon>Metazoa</taxon>
        <taxon>Chordata</taxon>
        <taxon>Craniata</taxon>
        <taxon>Vertebrata</taxon>
        <taxon>Euteleostomi</taxon>
        <taxon>Amphibia</taxon>
        <taxon>Batrachia</taxon>
        <taxon>Caudata</taxon>
        <taxon>Salamandroidea</taxon>
        <taxon>Salamandridae</taxon>
        <taxon>Pleurodelinae</taxon>
        <taxon>Pleurodeles</taxon>
    </lineage>
</organism>
<sequence>MANDRAGLSQHSGRPCRQGATCYCAADSKNLLMLQGVRCQSLGAVACMRRTALVGSQMSGRRPLKIQDMCPGGLQELRGPLSRRYECRLTYVALGWVLLLGYNIGYPHLGTTIPANRYTLAPDSCMEGPDKQSDLSWGPGGD</sequence>
<keyword evidence="2" id="KW-1185">Reference proteome</keyword>
<evidence type="ECO:0000313" key="2">
    <source>
        <dbReference type="Proteomes" id="UP001066276"/>
    </source>
</evidence>
<dbReference type="EMBL" id="JANPWB010000016">
    <property type="protein sequence ID" value="KAJ1081450.1"/>
    <property type="molecule type" value="Genomic_DNA"/>
</dbReference>
<dbReference type="AlphaFoldDB" id="A0AAV7KQS8"/>
<reference evidence="1" key="1">
    <citation type="journal article" date="2022" name="bioRxiv">
        <title>Sequencing and chromosome-scale assembly of the giantPleurodeles waltlgenome.</title>
        <authorList>
            <person name="Brown T."/>
            <person name="Elewa A."/>
            <person name="Iarovenko S."/>
            <person name="Subramanian E."/>
            <person name="Araus A.J."/>
            <person name="Petzold A."/>
            <person name="Susuki M."/>
            <person name="Suzuki K.-i.T."/>
            <person name="Hayashi T."/>
            <person name="Toyoda A."/>
            <person name="Oliveira C."/>
            <person name="Osipova E."/>
            <person name="Leigh N.D."/>
            <person name="Simon A."/>
            <person name="Yun M.H."/>
        </authorList>
    </citation>
    <scope>NUCLEOTIDE SEQUENCE</scope>
    <source>
        <strain evidence="1">20211129_DDA</strain>
        <tissue evidence="1">Liver</tissue>
    </source>
</reference>
<name>A0AAV7KQS8_PLEWA</name>
<comment type="caution">
    <text evidence="1">The sequence shown here is derived from an EMBL/GenBank/DDBJ whole genome shotgun (WGS) entry which is preliminary data.</text>
</comment>
<protein>
    <submittedName>
        <fullName evidence="1">Uncharacterized protein</fullName>
    </submittedName>
</protein>
<accession>A0AAV7KQS8</accession>